<organism evidence="1 2">
    <name type="scientific">Fusarium falciforme</name>
    <dbReference type="NCBI Taxonomy" id="195108"/>
    <lineage>
        <taxon>Eukaryota</taxon>
        <taxon>Fungi</taxon>
        <taxon>Dikarya</taxon>
        <taxon>Ascomycota</taxon>
        <taxon>Pezizomycotina</taxon>
        <taxon>Sordariomycetes</taxon>
        <taxon>Hypocreomycetidae</taxon>
        <taxon>Hypocreales</taxon>
        <taxon>Nectriaceae</taxon>
        <taxon>Fusarium</taxon>
        <taxon>Fusarium solani species complex</taxon>
    </lineage>
</organism>
<reference evidence="1" key="1">
    <citation type="submission" date="2022-09" db="EMBL/GenBank/DDBJ databases">
        <title>Fusarium specimens isolated from Avocado Roots.</title>
        <authorList>
            <person name="Stajich J."/>
            <person name="Roper C."/>
            <person name="Heimlech-Rivalta G."/>
        </authorList>
    </citation>
    <scope>NUCLEOTIDE SEQUENCE</scope>
    <source>
        <strain evidence="1">A02</strain>
    </source>
</reference>
<sequence>MEAYGKSLISGFIAFPEFQRRYGSPARPFAQSPEQQHYEISPAWQMGLQNAAMVCEIIGLLAHGYIT</sequence>
<evidence type="ECO:0000313" key="2">
    <source>
        <dbReference type="Proteomes" id="UP001152087"/>
    </source>
</evidence>
<comment type="caution">
    <text evidence="1">The sequence shown here is derived from an EMBL/GenBank/DDBJ whole genome shotgun (WGS) entry which is preliminary data.</text>
</comment>
<dbReference type="Proteomes" id="UP001152087">
    <property type="component" value="Unassembled WGS sequence"/>
</dbReference>
<evidence type="ECO:0000313" key="1">
    <source>
        <dbReference type="EMBL" id="KAJ4176229.1"/>
    </source>
</evidence>
<name>A0A9W8QTT0_9HYPO</name>
<dbReference type="EMBL" id="JAOQAV010000221">
    <property type="protein sequence ID" value="KAJ4176229.1"/>
    <property type="molecule type" value="Genomic_DNA"/>
</dbReference>
<keyword evidence="2" id="KW-1185">Reference proteome</keyword>
<proteinExistence type="predicted"/>
<dbReference type="AlphaFoldDB" id="A0A9W8QTT0"/>
<feature type="non-terminal residue" evidence="1">
    <location>
        <position position="67"/>
    </location>
</feature>
<accession>A0A9W8QTT0</accession>
<gene>
    <name evidence="1" type="ORF">NW755_014537</name>
</gene>
<protein>
    <submittedName>
        <fullName evidence="1">Uncharacterized protein</fullName>
    </submittedName>
</protein>